<evidence type="ECO:0000313" key="1">
    <source>
        <dbReference type="EMBL" id="KAI5658152.1"/>
    </source>
</evidence>
<organism evidence="1 2">
    <name type="scientific">Catharanthus roseus</name>
    <name type="common">Madagascar periwinkle</name>
    <name type="synonym">Vinca rosea</name>
    <dbReference type="NCBI Taxonomy" id="4058"/>
    <lineage>
        <taxon>Eukaryota</taxon>
        <taxon>Viridiplantae</taxon>
        <taxon>Streptophyta</taxon>
        <taxon>Embryophyta</taxon>
        <taxon>Tracheophyta</taxon>
        <taxon>Spermatophyta</taxon>
        <taxon>Magnoliopsida</taxon>
        <taxon>eudicotyledons</taxon>
        <taxon>Gunneridae</taxon>
        <taxon>Pentapetalae</taxon>
        <taxon>asterids</taxon>
        <taxon>lamiids</taxon>
        <taxon>Gentianales</taxon>
        <taxon>Apocynaceae</taxon>
        <taxon>Rauvolfioideae</taxon>
        <taxon>Vinceae</taxon>
        <taxon>Catharanthinae</taxon>
        <taxon>Catharanthus</taxon>
    </lineage>
</organism>
<gene>
    <name evidence="1" type="ORF">M9H77_26945</name>
</gene>
<protein>
    <submittedName>
        <fullName evidence="1">Uncharacterized protein</fullName>
    </submittedName>
</protein>
<sequence>MLDYPLFIEELSIRIIHLSNNQIRLCLFIEKCWRSQEGVRFIIIHQHVSKEDVIGEVALEGCVQNKGLRHQKGLSMASKENPAKDSAPVEEAPQDIRDFFFLFFITSSLPCLHHHLIANECPYPHLFLFSSINLLQIPLSRPNLHPIRHYSEGAISLPTHRLSRLLSSRMFRIQKGTKLRHESSFYSIIYSINQIFFLEKYSYAGNDFVNLASVAEKKRGEFNSEISELTNFSWDFRGKMSGFNKVWKIDRLQFCIANFCTHFMKLNL</sequence>
<accession>A0ACC0AB48</accession>
<dbReference type="EMBL" id="CM044706">
    <property type="protein sequence ID" value="KAI5658152.1"/>
    <property type="molecule type" value="Genomic_DNA"/>
</dbReference>
<proteinExistence type="predicted"/>
<dbReference type="Proteomes" id="UP001060085">
    <property type="component" value="Linkage Group LG06"/>
</dbReference>
<reference evidence="2" key="1">
    <citation type="journal article" date="2023" name="Nat. Plants">
        <title>Single-cell RNA sequencing provides a high-resolution roadmap for understanding the multicellular compartmentation of specialized metabolism.</title>
        <authorList>
            <person name="Sun S."/>
            <person name="Shen X."/>
            <person name="Li Y."/>
            <person name="Li Y."/>
            <person name="Wang S."/>
            <person name="Li R."/>
            <person name="Zhang H."/>
            <person name="Shen G."/>
            <person name="Guo B."/>
            <person name="Wei J."/>
            <person name="Xu J."/>
            <person name="St-Pierre B."/>
            <person name="Chen S."/>
            <person name="Sun C."/>
        </authorList>
    </citation>
    <scope>NUCLEOTIDE SEQUENCE [LARGE SCALE GENOMIC DNA]</scope>
</reference>
<evidence type="ECO:0000313" key="2">
    <source>
        <dbReference type="Proteomes" id="UP001060085"/>
    </source>
</evidence>
<comment type="caution">
    <text evidence="1">The sequence shown here is derived from an EMBL/GenBank/DDBJ whole genome shotgun (WGS) entry which is preliminary data.</text>
</comment>
<name>A0ACC0AB48_CATRO</name>
<keyword evidence="2" id="KW-1185">Reference proteome</keyword>